<dbReference type="AlphaFoldDB" id="A0A165RIT6"/>
<reference evidence="4" key="1">
    <citation type="submission" date="2016-01" db="EMBL/GenBank/DDBJ databases">
        <title>Draft genome of Chromobacterium sp. F49.</title>
        <authorList>
            <person name="Hong K.W."/>
        </authorList>
    </citation>
    <scope>NUCLEOTIDE SEQUENCE [LARGE SCALE GENOMIC DNA]</scope>
    <source>
        <strain evidence="4">M63</strain>
    </source>
</reference>
<evidence type="ECO:0000313" key="4">
    <source>
        <dbReference type="Proteomes" id="UP000076563"/>
    </source>
</evidence>
<dbReference type="OrthoDB" id="2628122at2"/>
<feature type="compositionally biased region" description="Low complexity" evidence="1">
    <location>
        <begin position="97"/>
        <end position="114"/>
    </location>
</feature>
<evidence type="ECO:0000256" key="2">
    <source>
        <dbReference type="SAM" id="Phobius"/>
    </source>
</evidence>
<dbReference type="RefSeq" id="WP_063178282.1">
    <property type="nucleotide sequence ID" value="NZ_LQRA01000035.1"/>
</dbReference>
<dbReference type="eggNOG" id="ENOG5032F11">
    <property type="taxonomic scope" value="Bacteria"/>
</dbReference>
<feature type="transmembrane region" description="Helical" evidence="2">
    <location>
        <begin position="6"/>
        <end position="23"/>
    </location>
</feature>
<feature type="compositionally biased region" description="Low complexity" evidence="1">
    <location>
        <begin position="126"/>
        <end position="137"/>
    </location>
</feature>
<protein>
    <submittedName>
        <fullName evidence="3">Uncharacterized protein</fullName>
    </submittedName>
</protein>
<gene>
    <name evidence="3" type="ORF">AV654_08290</name>
</gene>
<keyword evidence="2" id="KW-0812">Transmembrane</keyword>
<dbReference type="STRING" id="1007103.GCA_000213315_04702"/>
<keyword evidence="4" id="KW-1185">Reference proteome</keyword>
<dbReference type="Proteomes" id="UP000076563">
    <property type="component" value="Unassembled WGS sequence"/>
</dbReference>
<evidence type="ECO:0000313" key="3">
    <source>
        <dbReference type="EMBL" id="KZE82492.1"/>
    </source>
</evidence>
<accession>A0A165RIT6</accession>
<organism evidence="3 4">
    <name type="scientific">Paenibacillus elgii</name>
    <dbReference type="NCBI Taxonomy" id="189691"/>
    <lineage>
        <taxon>Bacteria</taxon>
        <taxon>Bacillati</taxon>
        <taxon>Bacillota</taxon>
        <taxon>Bacilli</taxon>
        <taxon>Bacillales</taxon>
        <taxon>Paenibacillaceae</taxon>
        <taxon>Paenibacillus</taxon>
    </lineage>
</organism>
<feature type="compositionally biased region" description="Basic and acidic residues" evidence="1">
    <location>
        <begin position="159"/>
        <end position="176"/>
    </location>
</feature>
<comment type="caution">
    <text evidence="3">The sequence shown here is derived from an EMBL/GenBank/DDBJ whole genome shotgun (WGS) entry which is preliminary data.</text>
</comment>
<feature type="compositionally biased region" description="Basic and acidic residues" evidence="1">
    <location>
        <begin position="33"/>
        <end position="46"/>
    </location>
</feature>
<evidence type="ECO:0000256" key="1">
    <source>
        <dbReference type="SAM" id="MobiDB-lite"/>
    </source>
</evidence>
<keyword evidence="2" id="KW-0472">Membrane</keyword>
<dbReference type="EMBL" id="LQRA01000035">
    <property type="protein sequence ID" value="KZE82492.1"/>
    <property type="molecule type" value="Genomic_DNA"/>
</dbReference>
<feature type="region of interest" description="Disordered" evidence="1">
    <location>
        <begin position="32"/>
        <end position="186"/>
    </location>
</feature>
<name>A0A165RIT6_9BACL</name>
<sequence length="186" mass="19851">MTVPVICIAIAVILVIALIMYNMRSMMSSSVPRSERQFPGHSEEAPGKGAQAEAPAGPAVQEAVAAKHPPAEQKREPQPSAPQQPAAHQERAEAVTAQVPPAAEQEAEVRVAAQKPIAQSGRAHAPEANAEAARTSAKLADPEYREALRGFAQPARPESPSEKAGEAPMKDDDYRTALRSMHNKKQ</sequence>
<proteinExistence type="predicted"/>
<keyword evidence="2" id="KW-1133">Transmembrane helix</keyword>